<sequence>MPPAAKTAAGPPVRSVHQTMRIMSIATPVFLALCVGYTLYVMADFILMHQFFHQYHYPSLALGLLVPYVIFAALMVASFLRITITLRRNPGVVPLGPESARNFYGARSGASGRRTGRRRRGDDPCARRGGPGCFGQDRKTGYAPKPGRSVTETPSKNGLVDLEAGLASSVPYDAAAAYAADRDVVMDPRLDPDSPGLELFYTKDVFECTPDGRPVWCHPCGTWKPDRTHHCSEINRCVRKMDHYCPWVGGIVSETTFKFFVQFTFYATLVCGFIIATCAYAIWRRKAAGVGTDGRIISALALACVLGMFAFAMSLTCIRFVLINVTTVESHQIQDRTKTMAVRIQRGSPPVEGRYGVVTYPLPKYDAQLGYSIPAVGALGPVQGTASPNNGNGNYYNPPPPPPPQGDYPPERRENGGNVPPHAPAEEEDPFKIAREARAARRALRDQLAFRTFAVVTVPRGMNVWDLGWRQNWTSIMGTNVLDWLLPLRSSPCCSEESTSGFYRVGPEFKKLCADLDLPPCSEMEQVANNR</sequence>
<evidence type="ECO:0000256" key="7">
    <source>
        <dbReference type="ARBA" id="ARBA00023288"/>
    </source>
</evidence>
<evidence type="ECO:0000313" key="14">
    <source>
        <dbReference type="EMBL" id="OAA63350.1"/>
    </source>
</evidence>
<dbReference type="OrthoDB" id="331948at2759"/>
<name>A0A162MKJ1_9HYPO</name>
<evidence type="ECO:0000256" key="11">
    <source>
        <dbReference type="RuleBase" id="RU079119"/>
    </source>
</evidence>
<dbReference type="GO" id="GO:0005794">
    <property type="term" value="C:Golgi apparatus"/>
    <property type="evidence" value="ECO:0007669"/>
    <property type="project" value="TreeGrafter"/>
</dbReference>
<dbReference type="PROSITE" id="PS50216">
    <property type="entry name" value="DHHC"/>
    <property type="match status" value="1"/>
</dbReference>
<gene>
    <name evidence="14" type="ORF">SPI_03513</name>
</gene>
<comment type="similarity">
    <text evidence="9">Belongs to the DHHC palmitoyltransferase family. PFA5 subfamily.</text>
</comment>
<dbReference type="GO" id="GO:0019706">
    <property type="term" value="F:protein-cysteine S-palmitoyltransferase activity"/>
    <property type="evidence" value="ECO:0007669"/>
    <property type="project" value="UniProtKB-EC"/>
</dbReference>
<evidence type="ECO:0000256" key="3">
    <source>
        <dbReference type="ARBA" id="ARBA00022692"/>
    </source>
</evidence>
<organism evidence="14 15">
    <name type="scientific">Niveomyces insectorum RCEF 264</name>
    <dbReference type="NCBI Taxonomy" id="1081102"/>
    <lineage>
        <taxon>Eukaryota</taxon>
        <taxon>Fungi</taxon>
        <taxon>Dikarya</taxon>
        <taxon>Ascomycota</taxon>
        <taxon>Pezizomycotina</taxon>
        <taxon>Sordariomycetes</taxon>
        <taxon>Hypocreomycetidae</taxon>
        <taxon>Hypocreales</taxon>
        <taxon>Cordycipitaceae</taxon>
        <taxon>Niveomyces</taxon>
    </lineage>
</organism>
<feature type="transmembrane region" description="Helical" evidence="11">
    <location>
        <begin position="55"/>
        <end position="80"/>
    </location>
</feature>
<comment type="subcellular location">
    <subcellularLocation>
        <location evidence="1">Membrane</location>
        <topology evidence="1">Multi-pass membrane protein</topology>
    </subcellularLocation>
</comment>
<dbReference type="InterPro" id="IPR001594">
    <property type="entry name" value="Palmitoyltrfase_DHHC"/>
</dbReference>
<evidence type="ECO:0000256" key="9">
    <source>
        <dbReference type="ARBA" id="ARBA00038298"/>
    </source>
</evidence>
<keyword evidence="6" id="KW-0564">Palmitate</keyword>
<evidence type="ECO:0000256" key="6">
    <source>
        <dbReference type="ARBA" id="ARBA00023139"/>
    </source>
</evidence>
<keyword evidence="4 11" id="KW-1133">Transmembrane helix</keyword>
<comment type="caution">
    <text evidence="14">The sequence shown here is derived from an EMBL/GenBank/DDBJ whole genome shotgun (WGS) entry which is preliminary data.</text>
</comment>
<dbReference type="Pfam" id="PF01529">
    <property type="entry name" value="DHHC"/>
    <property type="match status" value="1"/>
</dbReference>
<evidence type="ECO:0000256" key="5">
    <source>
        <dbReference type="ARBA" id="ARBA00023136"/>
    </source>
</evidence>
<keyword evidence="8 11" id="KW-0012">Acyltransferase</keyword>
<dbReference type="PANTHER" id="PTHR22883">
    <property type="entry name" value="ZINC FINGER DHHC DOMAIN CONTAINING PROTEIN"/>
    <property type="match status" value="1"/>
</dbReference>
<evidence type="ECO:0000259" key="13">
    <source>
        <dbReference type="Pfam" id="PF01529"/>
    </source>
</evidence>
<feature type="region of interest" description="Disordered" evidence="12">
    <location>
        <begin position="384"/>
        <end position="430"/>
    </location>
</feature>
<dbReference type="GO" id="GO:0005783">
    <property type="term" value="C:endoplasmic reticulum"/>
    <property type="evidence" value="ECO:0007669"/>
    <property type="project" value="TreeGrafter"/>
</dbReference>
<keyword evidence="2 11" id="KW-0808">Transferase</keyword>
<proteinExistence type="inferred from homology"/>
<feature type="compositionally biased region" description="Pro residues" evidence="12">
    <location>
        <begin position="397"/>
        <end position="407"/>
    </location>
</feature>
<dbReference type="STRING" id="1081102.A0A162MKJ1"/>
<comment type="domain">
    <text evidence="11">The DHHC domain is required for palmitoyltransferase activity.</text>
</comment>
<feature type="transmembrane region" description="Helical" evidence="11">
    <location>
        <begin position="22"/>
        <end position="43"/>
    </location>
</feature>
<evidence type="ECO:0000256" key="10">
    <source>
        <dbReference type="ARBA" id="ARBA00048048"/>
    </source>
</evidence>
<evidence type="ECO:0000256" key="8">
    <source>
        <dbReference type="ARBA" id="ARBA00023315"/>
    </source>
</evidence>
<feature type="region of interest" description="Disordered" evidence="12">
    <location>
        <begin position="104"/>
        <end position="156"/>
    </location>
</feature>
<keyword evidence="15" id="KW-1185">Reference proteome</keyword>
<evidence type="ECO:0000313" key="15">
    <source>
        <dbReference type="Proteomes" id="UP000076874"/>
    </source>
</evidence>
<evidence type="ECO:0000256" key="1">
    <source>
        <dbReference type="ARBA" id="ARBA00004141"/>
    </source>
</evidence>
<keyword evidence="3 11" id="KW-0812">Transmembrane</keyword>
<dbReference type="EMBL" id="AZHD01000005">
    <property type="protein sequence ID" value="OAA63350.1"/>
    <property type="molecule type" value="Genomic_DNA"/>
</dbReference>
<dbReference type="InterPro" id="IPR039859">
    <property type="entry name" value="PFA4/ZDH16/20/ERF2-like"/>
</dbReference>
<evidence type="ECO:0000256" key="12">
    <source>
        <dbReference type="SAM" id="MobiDB-lite"/>
    </source>
</evidence>
<dbReference type="PANTHER" id="PTHR22883:SF23">
    <property type="entry name" value="PALMITOYLTRANSFERASE ZDHHC6"/>
    <property type="match status" value="1"/>
</dbReference>
<evidence type="ECO:0000256" key="4">
    <source>
        <dbReference type="ARBA" id="ARBA00022989"/>
    </source>
</evidence>
<feature type="transmembrane region" description="Helical" evidence="11">
    <location>
        <begin position="263"/>
        <end position="283"/>
    </location>
</feature>
<keyword evidence="5 11" id="KW-0472">Membrane</keyword>
<dbReference type="AlphaFoldDB" id="A0A162MKJ1"/>
<dbReference type="GO" id="GO:0006612">
    <property type="term" value="P:protein targeting to membrane"/>
    <property type="evidence" value="ECO:0007669"/>
    <property type="project" value="TreeGrafter"/>
</dbReference>
<evidence type="ECO:0000256" key="2">
    <source>
        <dbReference type="ARBA" id="ARBA00022679"/>
    </source>
</evidence>
<keyword evidence="7" id="KW-0449">Lipoprotein</keyword>
<accession>A0A162MKJ1</accession>
<feature type="domain" description="Palmitoyltransferase DHHC" evidence="13">
    <location>
        <begin position="214"/>
        <end position="332"/>
    </location>
</feature>
<reference evidence="14 15" key="1">
    <citation type="journal article" date="2016" name="Genome Biol. Evol.">
        <title>Divergent and convergent evolution of fungal pathogenicity.</title>
        <authorList>
            <person name="Shang Y."/>
            <person name="Xiao G."/>
            <person name="Zheng P."/>
            <person name="Cen K."/>
            <person name="Zhan S."/>
            <person name="Wang C."/>
        </authorList>
    </citation>
    <scope>NUCLEOTIDE SEQUENCE [LARGE SCALE GENOMIC DNA]</scope>
    <source>
        <strain evidence="14 15">RCEF 264</strain>
    </source>
</reference>
<dbReference type="GO" id="GO:0016020">
    <property type="term" value="C:membrane"/>
    <property type="evidence" value="ECO:0007669"/>
    <property type="project" value="UniProtKB-SubCell"/>
</dbReference>
<feature type="transmembrane region" description="Helical" evidence="11">
    <location>
        <begin position="295"/>
        <end position="322"/>
    </location>
</feature>
<dbReference type="Proteomes" id="UP000076874">
    <property type="component" value="Unassembled WGS sequence"/>
</dbReference>
<dbReference type="EC" id="2.3.1.225" evidence="11"/>
<comment type="catalytic activity">
    <reaction evidence="10 11">
        <text>L-cysteinyl-[protein] + hexadecanoyl-CoA = S-hexadecanoyl-L-cysteinyl-[protein] + CoA</text>
        <dbReference type="Rhea" id="RHEA:36683"/>
        <dbReference type="Rhea" id="RHEA-COMP:10131"/>
        <dbReference type="Rhea" id="RHEA-COMP:11032"/>
        <dbReference type="ChEBI" id="CHEBI:29950"/>
        <dbReference type="ChEBI" id="CHEBI:57287"/>
        <dbReference type="ChEBI" id="CHEBI:57379"/>
        <dbReference type="ChEBI" id="CHEBI:74151"/>
        <dbReference type="EC" id="2.3.1.225"/>
    </reaction>
</comment>
<protein>
    <recommendedName>
        <fullName evidence="11">Palmitoyltransferase</fullName>
        <ecNumber evidence="11">2.3.1.225</ecNumber>
    </recommendedName>
</protein>